<evidence type="ECO:0000313" key="3">
    <source>
        <dbReference type="Proteomes" id="UP000275456"/>
    </source>
</evidence>
<evidence type="ECO:0000256" key="1">
    <source>
        <dbReference type="SAM" id="MobiDB-lite"/>
    </source>
</evidence>
<name>A0A3N2ATE5_9MICO</name>
<keyword evidence="3" id="KW-1185">Reference proteome</keyword>
<feature type="region of interest" description="Disordered" evidence="1">
    <location>
        <begin position="311"/>
        <end position="330"/>
    </location>
</feature>
<dbReference type="PANTHER" id="PTHR38479:SF2">
    <property type="entry name" value="WINGED HELIX DNA-BINDING DOMAIN-CONTAINING PROTEIN"/>
    <property type="match status" value="1"/>
</dbReference>
<sequence>MRMVSQGLVTGGWLGSTRTPLEAVRHSVALQGQDLPAVLRAIAARSTPGTTLDDVRAAFDDGLVRSWAMRGTLFVAAADDLAVLHAWTAERMRRQEWRMCEVRGIDQATAERAADVLVEVLADGPLLRSAMLAAWEAAGVSTAGGRGYHLLALGSYDGILRFGPFDGRDQLLVGGPRPSVPEPERALDEALRRFVGARGPVHPDDVAWWLGLPKAIVRASLARIEGLEAVLVEGREMLVVAGAAGESSDVVLVPGFDELLLGYRDRSLVASPAVLAAVVPGGNGVFRPMVVVDGAAVGTWRFPASGAAGRSSAARSRRATARGPAADPSAPVEPLLELVEPVSAVTRRRIDAALAEWPHR</sequence>
<dbReference type="EMBL" id="RKHJ01000001">
    <property type="protein sequence ID" value="ROR66309.1"/>
    <property type="molecule type" value="Genomic_DNA"/>
</dbReference>
<protein>
    <submittedName>
        <fullName evidence="2">Winged helix DNA-binding protein</fullName>
    </submittedName>
</protein>
<dbReference type="Proteomes" id="UP000275456">
    <property type="component" value="Unassembled WGS sequence"/>
</dbReference>
<dbReference type="InterPro" id="IPR009351">
    <property type="entry name" value="AlkZ-like"/>
</dbReference>
<accession>A0A3N2ATE5</accession>
<gene>
    <name evidence="2" type="ORF">EDD26_1691</name>
</gene>
<dbReference type="GO" id="GO:0003677">
    <property type="term" value="F:DNA binding"/>
    <property type="evidence" value="ECO:0007669"/>
    <property type="project" value="UniProtKB-KW"/>
</dbReference>
<comment type="caution">
    <text evidence="2">The sequence shown here is derived from an EMBL/GenBank/DDBJ whole genome shotgun (WGS) entry which is preliminary data.</text>
</comment>
<dbReference type="AlphaFoldDB" id="A0A3N2ATE5"/>
<evidence type="ECO:0000313" key="2">
    <source>
        <dbReference type="EMBL" id="ROR66309.1"/>
    </source>
</evidence>
<proteinExistence type="predicted"/>
<feature type="compositionally biased region" description="Low complexity" evidence="1">
    <location>
        <begin position="321"/>
        <end position="330"/>
    </location>
</feature>
<dbReference type="PANTHER" id="PTHR38479">
    <property type="entry name" value="LMO0824 PROTEIN"/>
    <property type="match status" value="1"/>
</dbReference>
<dbReference type="Pfam" id="PF06224">
    <property type="entry name" value="AlkZ-like"/>
    <property type="match status" value="1"/>
</dbReference>
<organism evidence="2 3">
    <name type="scientific">Agrococcus jenensis</name>
    <dbReference type="NCBI Taxonomy" id="46353"/>
    <lineage>
        <taxon>Bacteria</taxon>
        <taxon>Bacillati</taxon>
        <taxon>Actinomycetota</taxon>
        <taxon>Actinomycetes</taxon>
        <taxon>Micrococcales</taxon>
        <taxon>Microbacteriaceae</taxon>
        <taxon>Agrococcus</taxon>
    </lineage>
</organism>
<reference evidence="2 3" key="1">
    <citation type="submission" date="2018-11" db="EMBL/GenBank/DDBJ databases">
        <title>Sequencing the genomes of 1000 actinobacteria strains.</title>
        <authorList>
            <person name="Klenk H.-P."/>
        </authorList>
    </citation>
    <scope>NUCLEOTIDE SEQUENCE [LARGE SCALE GENOMIC DNA]</scope>
    <source>
        <strain evidence="2 3">DSM 9580</strain>
    </source>
</reference>
<keyword evidence="2" id="KW-0238">DNA-binding</keyword>